<dbReference type="Gene3D" id="1.20.1720.10">
    <property type="entry name" value="Multidrug resistance protein D"/>
    <property type="match status" value="1"/>
</dbReference>
<dbReference type="PANTHER" id="PTHR23501">
    <property type="entry name" value="MAJOR FACILITATOR SUPERFAMILY"/>
    <property type="match status" value="1"/>
</dbReference>
<feature type="transmembrane region" description="Helical" evidence="6">
    <location>
        <begin position="186"/>
        <end position="206"/>
    </location>
</feature>
<dbReference type="InterPro" id="IPR011701">
    <property type="entry name" value="MFS"/>
</dbReference>
<dbReference type="Gene3D" id="1.20.1250.20">
    <property type="entry name" value="MFS general substrate transporter like domains"/>
    <property type="match status" value="1"/>
</dbReference>
<organism evidence="8 9">
    <name type="scientific">Actinomadura fibrosa</name>
    <dbReference type="NCBI Taxonomy" id="111802"/>
    <lineage>
        <taxon>Bacteria</taxon>
        <taxon>Bacillati</taxon>
        <taxon>Actinomycetota</taxon>
        <taxon>Actinomycetes</taxon>
        <taxon>Streptosporangiales</taxon>
        <taxon>Thermomonosporaceae</taxon>
        <taxon>Actinomadura</taxon>
    </lineage>
</organism>
<evidence type="ECO:0000256" key="2">
    <source>
        <dbReference type="ARBA" id="ARBA00022692"/>
    </source>
</evidence>
<feature type="transmembrane region" description="Helical" evidence="6">
    <location>
        <begin position="414"/>
        <end position="440"/>
    </location>
</feature>
<keyword evidence="3 6" id="KW-1133">Transmembrane helix</keyword>
<feature type="transmembrane region" description="Helical" evidence="6">
    <location>
        <begin position="491"/>
        <end position="509"/>
    </location>
</feature>
<feature type="transmembrane region" description="Helical" evidence="6">
    <location>
        <begin position="37"/>
        <end position="56"/>
    </location>
</feature>
<feature type="transmembrane region" description="Helical" evidence="6">
    <location>
        <begin position="356"/>
        <end position="374"/>
    </location>
</feature>
<keyword evidence="2 6" id="KW-0812">Transmembrane</keyword>
<dbReference type="PROSITE" id="PS50850">
    <property type="entry name" value="MFS"/>
    <property type="match status" value="1"/>
</dbReference>
<feature type="transmembrane region" description="Helical" evidence="6">
    <location>
        <begin position="291"/>
        <end position="311"/>
    </location>
</feature>
<feature type="transmembrane region" description="Helical" evidence="6">
    <location>
        <begin position="99"/>
        <end position="118"/>
    </location>
</feature>
<name>A0ABW2XIW9_9ACTN</name>
<keyword evidence="9" id="KW-1185">Reference proteome</keyword>
<evidence type="ECO:0000256" key="1">
    <source>
        <dbReference type="ARBA" id="ARBA00004651"/>
    </source>
</evidence>
<feature type="transmembrane region" description="Helical" evidence="6">
    <location>
        <begin position="323"/>
        <end position="344"/>
    </location>
</feature>
<feature type="domain" description="Major facilitator superfamily (MFS) profile" evidence="7">
    <location>
        <begin position="33"/>
        <end position="514"/>
    </location>
</feature>
<accession>A0ABW2XIW9</accession>
<evidence type="ECO:0000313" key="9">
    <source>
        <dbReference type="Proteomes" id="UP001597063"/>
    </source>
</evidence>
<dbReference type="EMBL" id="JBHTGP010000006">
    <property type="protein sequence ID" value="MFD0685253.1"/>
    <property type="molecule type" value="Genomic_DNA"/>
</dbReference>
<evidence type="ECO:0000259" key="7">
    <source>
        <dbReference type="PROSITE" id="PS50850"/>
    </source>
</evidence>
<evidence type="ECO:0000256" key="4">
    <source>
        <dbReference type="ARBA" id="ARBA00023136"/>
    </source>
</evidence>
<dbReference type="InterPro" id="IPR020846">
    <property type="entry name" value="MFS_dom"/>
</dbReference>
<dbReference type="PANTHER" id="PTHR23501:SF197">
    <property type="entry name" value="COMD"/>
    <property type="match status" value="1"/>
</dbReference>
<feature type="transmembrane region" description="Helical" evidence="6">
    <location>
        <begin position="160"/>
        <end position="180"/>
    </location>
</feature>
<keyword evidence="4 6" id="KW-0472">Membrane</keyword>
<evidence type="ECO:0000256" key="6">
    <source>
        <dbReference type="SAM" id="Phobius"/>
    </source>
</evidence>
<dbReference type="InterPro" id="IPR036259">
    <property type="entry name" value="MFS_trans_sf"/>
</dbReference>
<comment type="caution">
    <text evidence="8">The sequence shown here is derived from an EMBL/GenBank/DDBJ whole genome shotgun (WGS) entry which is preliminary data.</text>
</comment>
<feature type="transmembrane region" description="Helical" evidence="6">
    <location>
        <begin position="68"/>
        <end position="87"/>
    </location>
</feature>
<feature type="region of interest" description="Disordered" evidence="5">
    <location>
        <begin position="1"/>
        <end position="20"/>
    </location>
</feature>
<evidence type="ECO:0000313" key="8">
    <source>
        <dbReference type="EMBL" id="MFD0685253.1"/>
    </source>
</evidence>
<dbReference type="InterPro" id="IPR001958">
    <property type="entry name" value="Tet-R_TetA/multi-R_MdtG-like"/>
</dbReference>
<feature type="transmembrane region" description="Helical" evidence="6">
    <location>
        <begin position="380"/>
        <end position="402"/>
    </location>
</feature>
<dbReference type="PRINTS" id="PR01035">
    <property type="entry name" value="TCRTETA"/>
</dbReference>
<proteinExistence type="predicted"/>
<comment type="subcellular location">
    <subcellularLocation>
        <location evidence="1">Cell membrane</location>
        <topology evidence="1">Multi-pass membrane protein</topology>
    </subcellularLocation>
</comment>
<dbReference type="SUPFAM" id="SSF103473">
    <property type="entry name" value="MFS general substrate transporter"/>
    <property type="match status" value="1"/>
</dbReference>
<dbReference type="Proteomes" id="UP001597063">
    <property type="component" value="Unassembled WGS sequence"/>
</dbReference>
<sequence length="532" mass="54807">MGPAPRDGTDRADGTDGAAGASAPMTHAQILRALSGLYLGLFVAIVSSTIVTNALPVITADLRTGQSTYTWVIVSTLLATTVTSPLWGKLADLTNKKRLLQAGLLVFAAGSALSGAATGPGLLIAARVVQGIGAGGLQALTQVIMATILAPRERGRYNGYLGAVLAIGTAGGPLLGGLIVDVDWLGWRWCFFIVVPIALLAMAVLQRNLDLPVRRRKVTIDWAGAALITSAASLLLVWVTFAGTEYAWLSWQTGAMAGGAAVLAALFVWVEARAAEPIVPLRLFGNRTVTLAVVASLLAGIGMYAGATFLSQYFQLSGGETPTMAGILTLPLILSLAAASTLSGRVITASGRWKPFLVAGALLLTAGSGLLGLLRHSTPYWQAALAMVCLGVGLGMTLQNLVLSVQNQVRPHELGAASTSVAFFRTLGGTIGVSALGAVLSSRVGHYSSGDLARLGVHGAPAGDAIPDLAALPAPVRLIVENAFGHAIGDLFLYTTPFALLSLVAIACIKEVPLRTSRALQAAADDPVGERT</sequence>
<evidence type="ECO:0000256" key="5">
    <source>
        <dbReference type="SAM" id="MobiDB-lite"/>
    </source>
</evidence>
<feature type="transmembrane region" description="Helical" evidence="6">
    <location>
        <begin position="124"/>
        <end position="148"/>
    </location>
</feature>
<feature type="transmembrane region" description="Helical" evidence="6">
    <location>
        <begin position="218"/>
        <end position="241"/>
    </location>
</feature>
<protein>
    <submittedName>
        <fullName evidence="8">MFS transporter</fullName>
    </submittedName>
</protein>
<evidence type="ECO:0000256" key="3">
    <source>
        <dbReference type="ARBA" id="ARBA00022989"/>
    </source>
</evidence>
<dbReference type="RefSeq" id="WP_242619856.1">
    <property type="nucleotide sequence ID" value="NZ_CAACUY010000387.1"/>
</dbReference>
<feature type="transmembrane region" description="Helical" evidence="6">
    <location>
        <begin position="247"/>
        <end position="270"/>
    </location>
</feature>
<reference evidence="9" key="1">
    <citation type="journal article" date="2019" name="Int. J. Syst. Evol. Microbiol.">
        <title>The Global Catalogue of Microorganisms (GCM) 10K type strain sequencing project: providing services to taxonomists for standard genome sequencing and annotation.</title>
        <authorList>
            <consortium name="The Broad Institute Genomics Platform"/>
            <consortium name="The Broad Institute Genome Sequencing Center for Infectious Disease"/>
            <person name="Wu L."/>
            <person name="Ma J."/>
        </authorList>
    </citation>
    <scope>NUCLEOTIDE SEQUENCE [LARGE SCALE GENOMIC DNA]</scope>
    <source>
        <strain evidence="9">JCM 9371</strain>
    </source>
</reference>
<dbReference type="Pfam" id="PF07690">
    <property type="entry name" value="MFS_1"/>
    <property type="match status" value="1"/>
</dbReference>
<gene>
    <name evidence="8" type="ORF">ACFQZM_12155</name>
</gene>